<feature type="non-terminal residue" evidence="1">
    <location>
        <position position="68"/>
    </location>
</feature>
<name>A0AAN8XL53_HALRR</name>
<dbReference type="Proteomes" id="UP001381693">
    <property type="component" value="Unassembled WGS sequence"/>
</dbReference>
<organism evidence="1 2">
    <name type="scientific">Halocaridina rubra</name>
    <name type="common">Hawaiian red shrimp</name>
    <dbReference type="NCBI Taxonomy" id="373956"/>
    <lineage>
        <taxon>Eukaryota</taxon>
        <taxon>Metazoa</taxon>
        <taxon>Ecdysozoa</taxon>
        <taxon>Arthropoda</taxon>
        <taxon>Crustacea</taxon>
        <taxon>Multicrustacea</taxon>
        <taxon>Malacostraca</taxon>
        <taxon>Eumalacostraca</taxon>
        <taxon>Eucarida</taxon>
        <taxon>Decapoda</taxon>
        <taxon>Pleocyemata</taxon>
        <taxon>Caridea</taxon>
        <taxon>Atyoidea</taxon>
        <taxon>Atyidae</taxon>
        <taxon>Halocaridina</taxon>
    </lineage>
</organism>
<evidence type="ECO:0000313" key="2">
    <source>
        <dbReference type="Proteomes" id="UP001381693"/>
    </source>
</evidence>
<evidence type="ECO:0000313" key="1">
    <source>
        <dbReference type="EMBL" id="KAK7083643.1"/>
    </source>
</evidence>
<gene>
    <name evidence="1" type="ORF">SK128_009649</name>
</gene>
<accession>A0AAN8XL53</accession>
<keyword evidence="2" id="KW-1185">Reference proteome</keyword>
<comment type="caution">
    <text evidence="1">The sequence shown here is derived from an EMBL/GenBank/DDBJ whole genome shotgun (WGS) entry which is preliminary data.</text>
</comment>
<sequence length="68" mass="7897">MPYEKMTILPSLLKVLNYYSDQHNLNSGEEGFLPQKILEVKTSSTTLIRSHRREFGKGHQALIPQFQH</sequence>
<reference evidence="1 2" key="1">
    <citation type="submission" date="2023-11" db="EMBL/GenBank/DDBJ databases">
        <title>Halocaridina rubra genome assembly.</title>
        <authorList>
            <person name="Smith C."/>
        </authorList>
    </citation>
    <scope>NUCLEOTIDE SEQUENCE [LARGE SCALE GENOMIC DNA]</scope>
    <source>
        <strain evidence="1">EP-1</strain>
        <tissue evidence="1">Whole</tissue>
    </source>
</reference>
<dbReference type="AlphaFoldDB" id="A0AAN8XL53"/>
<proteinExistence type="predicted"/>
<dbReference type="EMBL" id="JAXCGZ010002716">
    <property type="protein sequence ID" value="KAK7083643.1"/>
    <property type="molecule type" value="Genomic_DNA"/>
</dbReference>
<protein>
    <submittedName>
        <fullName evidence="1">Uncharacterized protein</fullName>
    </submittedName>
</protein>